<dbReference type="STRING" id="390807.SAMN04488095_1272"/>
<dbReference type="InterPro" id="IPR046576">
    <property type="entry name" value="DUF6636"/>
</dbReference>
<dbReference type="RefSeq" id="WP_092778135.1">
    <property type="nucleotide sequence ID" value="NZ_FORA01000001.1"/>
</dbReference>
<name>A0A1I3JBC5_9RHOB</name>
<reference evidence="2 3" key="1">
    <citation type="submission" date="2016-10" db="EMBL/GenBank/DDBJ databases">
        <authorList>
            <person name="de Groot N.N."/>
        </authorList>
    </citation>
    <scope>NUCLEOTIDE SEQUENCE [LARGE SCALE GENOMIC DNA]</scope>
    <source>
        <strain evidence="2 3">DSM 19073</strain>
    </source>
</reference>
<proteinExistence type="predicted"/>
<dbReference type="AlphaFoldDB" id="A0A1I3JBC5"/>
<dbReference type="EMBL" id="FORA01000001">
    <property type="protein sequence ID" value="SFI57542.1"/>
    <property type="molecule type" value="Genomic_DNA"/>
</dbReference>
<accession>A0A1I3JBC5</accession>
<protein>
    <submittedName>
        <fullName evidence="2">Uncharacterized protein</fullName>
    </submittedName>
</protein>
<gene>
    <name evidence="2" type="ORF">SAMN04488095_1272</name>
</gene>
<dbReference type="Pfam" id="PF20341">
    <property type="entry name" value="DUF6636"/>
    <property type="match status" value="1"/>
</dbReference>
<dbReference type="OrthoDB" id="495539at2"/>
<dbReference type="Proteomes" id="UP000199110">
    <property type="component" value="Unassembled WGS sequence"/>
</dbReference>
<evidence type="ECO:0000256" key="1">
    <source>
        <dbReference type="SAM" id="SignalP"/>
    </source>
</evidence>
<keyword evidence="1" id="KW-0732">Signal</keyword>
<evidence type="ECO:0000313" key="3">
    <source>
        <dbReference type="Proteomes" id="UP000199110"/>
    </source>
</evidence>
<feature type="chain" id="PRO_5011750495" evidence="1">
    <location>
        <begin position="25"/>
        <end position="148"/>
    </location>
</feature>
<organism evidence="2 3">
    <name type="scientific">Jannaschia pohangensis</name>
    <dbReference type="NCBI Taxonomy" id="390807"/>
    <lineage>
        <taxon>Bacteria</taxon>
        <taxon>Pseudomonadati</taxon>
        <taxon>Pseudomonadota</taxon>
        <taxon>Alphaproteobacteria</taxon>
        <taxon>Rhodobacterales</taxon>
        <taxon>Roseobacteraceae</taxon>
        <taxon>Jannaschia</taxon>
    </lineage>
</organism>
<sequence length="148" mass="15923">MTRLTHALAVALGLLFGAGAEARAAGFTSPSGNILCYLDVLSDLPFDEMPLVCLVFEAEWDLPPDYGDDDPTCDFDRTRTILLRPGQPATARWTCHGDVFWPAPLGAISYGSEWSLADYTCAMATDGVRCGNSAGNGFQVRRSSVTLN</sequence>
<keyword evidence="3" id="KW-1185">Reference proteome</keyword>
<feature type="signal peptide" evidence="1">
    <location>
        <begin position="1"/>
        <end position="24"/>
    </location>
</feature>
<evidence type="ECO:0000313" key="2">
    <source>
        <dbReference type="EMBL" id="SFI57542.1"/>
    </source>
</evidence>